<evidence type="ECO:0000313" key="12">
    <source>
        <dbReference type="Proteomes" id="UP000756346"/>
    </source>
</evidence>
<feature type="transmembrane region" description="Helical" evidence="8">
    <location>
        <begin position="462"/>
        <end position="484"/>
    </location>
</feature>
<gene>
    <name evidence="11" type="ORF">B0I36DRAFT_239247</name>
</gene>
<evidence type="ECO:0000256" key="8">
    <source>
        <dbReference type="RuleBase" id="RU366033"/>
    </source>
</evidence>
<evidence type="ECO:0000256" key="1">
    <source>
        <dbReference type="ARBA" id="ARBA00004141"/>
    </source>
</evidence>
<dbReference type="OrthoDB" id="434240at2759"/>
<feature type="transmembrane region" description="Helical" evidence="8">
    <location>
        <begin position="118"/>
        <end position="139"/>
    </location>
</feature>
<dbReference type="InterPro" id="IPR020846">
    <property type="entry name" value="MFS_dom"/>
</dbReference>
<dbReference type="InterPro" id="IPR011701">
    <property type="entry name" value="MFS"/>
</dbReference>
<feature type="domain" description="Major facilitator superfamily (MFS) profile" evidence="10">
    <location>
        <begin position="51"/>
        <end position="531"/>
    </location>
</feature>
<dbReference type="Proteomes" id="UP000756346">
    <property type="component" value="Unassembled WGS sequence"/>
</dbReference>
<feature type="transmembrane region" description="Helical" evidence="8">
    <location>
        <begin position="361"/>
        <end position="381"/>
    </location>
</feature>
<keyword evidence="6 8" id="KW-0534">Nitrate assimilation</keyword>
<organism evidence="11 12">
    <name type="scientific">Microdochium trichocladiopsis</name>
    <dbReference type="NCBI Taxonomy" id="1682393"/>
    <lineage>
        <taxon>Eukaryota</taxon>
        <taxon>Fungi</taxon>
        <taxon>Dikarya</taxon>
        <taxon>Ascomycota</taxon>
        <taxon>Pezizomycotina</taxon>
        <taxon>Sordariomycetes</taxon>
        <taxon>Xylariomycetidae</taxon>
        <taxon>Xylariales</taxon>
        <taxon>Microdochiaceae</taxon>
        <taxon>Microdochium</taxon>
    </lineage>
</organism>
<dbReference type="RefSeq" id="XP_046016076.1">
    <property type="nucleotide sequence ID" value="XM_046149677.1"/>
</dbReference>
<dbReference type="GO" id="GO:0015112">
    <property type="term" value="F:nitrate transmembrane transporter activity"/>
    <property type="evidence" value="ECO:0007669"/>
    <property type="project" value="UniProtKB-UniRule"/>
</dbReference>
<feature type="transmembrane region" description="Helical" evidence="8">
    <location>
        <begin position="89"/>
        <end position="106"/>
    </location>
</feature>
<dbReference type="NCBIfam" id="TIGR00886">
    <property type="entry name" value="2A0108"/>
    <property type="match status" value="1"/>
</dbReference>
<dbReference type="EMBL" id="JAGTJQ010000003">
    <property type="protein sequence ID" value="KAH7035983.1"/>
    <property type="molecule type" value="Genomic_DNA"/>
</dbReference>
<evidence type="ECO:0000256" key="3">
    <source>
        <dbReference type="ARBA" id="ARBA00022448"/>
    </source>
</evidence>
<name>A0A9P9BRK3_9PEZI</name>
<dbReference type="SUPFAM" id="SSF103473">
    <property type="entry name" value="MFS general substrate transporter"/>
    <property type="match status" value="1"/>
</dbReference>
<feature type="transmembrane region" description="Helical" evidence="8">
    <location>
        <begin position="402"/>
        <end position="423"/>
    </location>
</feature>
<evidence type="ECO:0000256" key="9">
    <source>
        <dbReference type="SAM" id="MobiDB-lite"/>
    </source>
</evidence>
<keyword evidence="8" id="KW-1003">Cell membrane</keyword>
<evidence type="ECO:0000256" key="7">
    <source>
        <dbReference type="ARBA" id="ARBA00023136"/>
    </source>
</evidence>
<comment type="caution">
    <text evidence="11">The sequence shown here is derived from an EMBL/GenBank/DDBJ whole genome shotgun (WGS) entry which is preliminary data.</text>
</comment>
<dbReference type="InterPro" id="IPR044772">
    <property type="entry name" value="NO3_transporter"/>
</dbReference>
<dbReference type="Gene3D" id="1.20.1250.20">
    <property type="entry name" value="MFS general substrate transporter like domains"/>
    <property type="match status" value="2"/>
</dbReference>
<evidence type="ECO:0000256" key="6">
    <source>
        <dbReference type="ARBA" id="ARBA00023063"/>
    </source>
</evidence>
<feature type="transmembrane region" description="Helical" evidence="8">
    <location>
        <begin position="509"/>
        <end position="528"/>
    </location>
</feature>
<comment type="similarity">
    <text evidence="2 8">Belongs to the major facilitator superfamily. Nitrate/nitrite porter (TC 2.A.1.8) family.</text>
</comment>
<dbReference type="AlphaFoldDB" id="A0A9P9BRK3"/>
<evidence type="ECO:0000259" key="10">
    <source>
        <dbReference type="PROSITE" id="PS50850"/>
    </source>
</evidence>
<keyword evidence="4 8" id="KW-0812">Transmembrane</keyword>
<dbReference type="GO" id="GO:0042128">
    <property type="term" value="P:nitrate assimilation"/>
    <property type="evidence" value="ECO:0007669"/>
    <property type="project" value="UniProtKB-UniRule"/>
</dbReference>
<reference evidence="11" key="1">
    <citation type="journal article" date="2021" name="Nat. Commun.">
        <title>Genetic determinants of endophytism in the Arabidopsis root mycobiome.</title>
        <authorList>
            <person name="Mesny F."/>
            <person name="Miyauchi S."/>
            <person name="Thiergart T."/>
            <person name="Pickel B."/>
            <person name="Atanasova L."/>
            <person name="Karlsson M."/>
            <person name="Huettel B."/>
            <person name="Barry K.W."/>
            <person name="Haridas S."/>
            <person name="Chen C."/>
            <person name="Bauer D."/>
            <person name="Andreopoulos W."/>
            <person name="Pangilinan J."/>
            <person name="LaButti K."/>
            <person name="Riley R."/>
            <person name="Lipzen A."/>
            <person name="Clum A."/>
            <person name="Drula E."/>
            <person name="Henrissat B."/>
            <person name="Kohler A."/>
            <person name="Grigoriev I.V."/>
            <person name="Martin F.M."/>
            <person name="Hacquard S."/>
        </authorList>
    </citation>
    <scope>NUCLEOTIDE SEQUENCE</scope>
    <source>
        <strain evidence="11">MPI-CAGE-CH-0230</strain>
    </source>
</reference>
<dbReference type="PROSITE" id="PS50850">
    <property type="entry name" value="MFS"/>
    <property type="match status" value="1"/>
</dbReference>
<accession>A0A9P9BRK3</accession>
<comment type="subcellular location">
    <subcellularLocation>
        <location evidence="8">Cell membrane</location>
        <topology evidence="8">Multi-pass membrane protein</topology>
    </subcellularLocation>
    <subcellularLocation>
        <location evidence="1">Membrane</location>
        <topology evidence="1">Multi-pass membrane protein</topology>
    </subcellularLocation>
</comment>
<evidence type="ECO:0000256" key="5">
    <source>
        <dbReference type="ARBA" id="ARBA00022989"/>
    </source>
</evidence>
<feature type="transmembrane region" description="Helical" evidence="8">
    <location>
        <begin position="429"/>
        <end position="455"/>
    </location>
</feature>
<keyword evidence="3 8" id="KW-0813">Transport</keyword>
<dbReference type="PANTHER" id="PTHR23515">
    <property type="entry name" value="HIGH-AFFINITY NITRATE TRANSPORTER 2.3"/>
    <property type="match status" value="1"/>
</dbReference>
<dbReference type="GO" id="GO:0015113">
    <property type="term" value="F:nitrite transmembrane transporter activity"/>
    <property type="evidence" value="ECO:0007669"/>
    <property type="project" value="InterPro"/>
</dbReference>
<dbReference type="Pfam" id="PF07690">
    <property type="entry name" value="MFS_1"/>
    <property type="match status" value="1"/>
</dbReference>
<feature type="transmembrane region" description="Helical" evidence="8">
    <location>
        <begin position="210"/>
        <end position="234"/>
    </location>
</feature>
<evidence type="ECO:0000313" key="11">
    <source>
        <dbReference type="EMBL" id="KAH7035983.1"/>
    </source>
</evidence>
<feature type="transmembrane region" description="Helical" evidence="8">
    <location>
        <begin position="179"/>
        <end position="198"/>
    </location>
</feature>
<dbReference type="GeneID" id="70179223"/>
<dbReference type="GO" id="GO:0005886">
    <property type="term" value="C:plasma membrane"/>
    <property type="evidence" value="ECO:0007669"/>
    <property type="project" value="UniProtKB-SubCell"/>
</dbReference>
<feature type="region of interest" description="Disordered" evidence="9">
    <location>
        <begin position="274"/>
        <end position="298"/>
    </location>
</feature>
<evidence type="ECO:0000256" key="4">
    <source>
        <dbReference type="ARBA" id="ARBA00022692"/>
    </source>
</evidence>
<proteinExistence type="inferred from homology"/>
<keyword evidence="7 8" id="KW-0472">Membrane</keyword>
<dbReference type="InterPro" id="IPR036259">
    <property type="entry name" value="MFS_trans_sf"/>
</dbReference>
<keyword evidence="12" id="KW-1185">Reference proteome</keyword>
<sequence>MEREIANSHPGQTGEHKFQWSSLWKKAEVNPLNGKSFTFPIFRFWDMYSTTFWLATLGFFVAFLSWFAFSPLVPEAVRDDLGLSPAEVVNSNLAALGGTAIVRLIAGPACDRYGPRKVMAGLLILGAIPSGLAALVTNIGQLEAVRFFISILGGTFVPTQAWTTTFFDKSIVGTANAFAGGWGNLGGGVTVAVMIGLYERFIHSGLSPHMAWRVCFPSVPVPCLLLVAGMVLLLGRDHPAGKWANRHQLSGSTVAVLQGQPVNLDADEMAAQERIDSDKEKAPVPPLGSQHHGRSDPTASNMVASVDIAQSEPLTLKTLLPILADLRVWMCFVCYLLTFGLETALDAGLPGLINTLFASSTFNHVDAAYAASTYGLLNIFARPVGGIIADMLYSRFGLKAKVWWLLGTALSQGVAMIGLGMYINYSNATLGGVIGFIVLIATTGFAANGACYAVYGHLRPKNIGAVAGLVGAGGNIGGLFYTLIFRYQPGVRVPPTATSAGSNTLGTKFWISGVVNFVGVLPFFFVGLGDAV</sequence>
<feature type="transmembrane region" description="Helical" evidence="8">
    <location>
        <begin position="51"/>
        <end position="69"/>
    </location>
</feature>
<evidence type="ECO:0000256" key="2">
    <source>
        <dbReference type="ARBA" id="ARBA00008432"/>
    </source>
</evidence>
<feature type="transmembrane region" description="Helical" evidence="8">
    <location>
        <begin position="145"/>
        <end position="167"/>
    </location>
</feature>
<keyword evidence="5 8" id="KW-1133">Transmembrane helix</keyword>
<dbReference type="InterPro" id="IPR004737">
    <property type="entry name" value="NO3_transporter_NarK/NarU-like"/>
</dbReference>
<protein>
    <recommendedName>
        <fullName evidence="8">Nitrate/nitrite transporter</fullName>
    </recommendedName>
</protein>